<protein>
    <recommendedName>
        <fullName evidence="3">Spore coat protein U domain-containing protein</fullName>
    </recommendedName>
</protein>
<name>A0A844ZX12_9SPHN</name>
<proteinExistence type="predicted"/>
<dbReference type="EMBL" id="WTYH01000001">
    <property type="protein sequence ID" value="MXO92653.1"/>
    <property type="molecule type" value="Genomic_DNA"/>
</dbReference>
<sequence length="119" mass="12658">MAGAYRVSDGQAVVSLGELREGPAPVPLQLRVSSTGRYELDVTSLNAGNLRLSGTEWTVPYSLTIGGNRVNLSATDRVSGPAETGMNRTALPIQFYIGDVSRKRAGTYSDLISITVTAR</sequence>
<gene>
    <name evidence="1" type="ORF">GRI62_03405</name>
</gene>
<evidence type="ECO:0000313" key="1">
    <source>
        <dbReference type="EMBL" id="MXO92653.1"/>
    </source>
</evidence>
<dbReference type="OrthoDB" id="7619271at2"/>
<accession>A0A844ZX12</accession>
<evidence type="ECO:0000313" key="2">
    <source>
        <dbReference type="Proteomes" id="UP000460626"/>
    </source>
</evidence>
<dbReference type="Proteomes" id="UP000460626">
    <property type="component" value="Unassembled WGS sequence"/>
</dbReference>
<comment type="caution">
    <text evidence="1">The sequence shown here is derived from an EMBL/GenBank/DDBJ whole genome shotgun (WGS) entry which is preliminary data.</text>
</comment>
<dbReference type="AlphaFoldDB" id="A0A844ZX12"/>
<reference evidence="1 2" key="1">
    <citation type="submission" date="2019-12" db="EMBL/GenBank/DDBJ databases">
        <title>Genomic-based taxomic classification of the family Erythrobacteraceae.</title>
        <authorList>
            <person name="Xu L."/>
        </authorList>
    </citation>
    <scope>NUCLEOTIDE SEQUENCE [LARGE SCALE GENOMIC DNA]</scope>
    <source>
        <strain evidence="1 2">RC4-10-4</strain>
    </source>
</reference>
<organism evidence="1 2">
    <name type="scientific">Aurantiacibacter arachoides</name>
    <dbReference type="NCBI Taxonomy" id="1850444"/>
    <lineage>
        <taxon>Bacteria</taxon>
        <taxon>Pseudomonadati</taxon>
        <taxon>Pseudomonadota</taxon>
        <taxon>Alphaproteobacteria</taxon>
        <taxon>Sphingomonadales</taxon>
        <taxon>Erythrobacteraceae</taxon>
        <taxon>Aurantiacibacter</taxon>
    </lineage>
</organism>
<keyword evidence="2" id="KW-1185">Reference proteome</keyword>
<evidence type="ECO:0008006" key="3">
    <source>
        <dbReference type="Google" id="ProtNLM"/>
    </source>
</evidence>